<comment type="caution">
    <text evidence="2">The sequence shown here is derived from an EMBL/GenBank/DDBJ whole genome shotgun (WGS) entry which is preliminary data.</text>
</comment>
<accession>A0ABV8U7W6</accession>
<feature type="domain" description="GH64" evidence="1">
    <location>
        <begin position="63"/>
        <end position="164"/>
    </location>
</feature>
<gene>
    <name evidence="2" type="ORF">ACFO5Q_05525</name>
</gene>
<name>A0ABV8U7W6_9PROT</name>
<dbReference type="InterPro" id="IPR032477">
    <property type="entry name" value="Glyco_hydro_64"/>
</dbReference>
<dbReference type="Proteomes" id="UP001595776">
    <property type="component" value="Unassembled WGS sequence"/>
</dbReference>
<organism evidence="2 3">
    <name type="scientific">Kordiimonas lipolytica</name>
    <dbReference type="NCBI Taxonomy" id="1662421"/>
    <lineage>
        <taxon>Bacteria</taxon>
        <taxon>Pseudomonadati</taxon>
        <taxon>Pseudomonadota</taxon>
        <taxon>Alphaproteobacteria</taxon>
        <taxon>Kordiimonadales</taxon>
        <taxon>Kordiimonadaceae</taxon>
        <taxon>Kordiimonas</taxon>
    </lineage>
</organism>
<sequence>MAALDFTFTNNSSLPEGDVYIGFIPGAGAPLDITNTKTGDAIASVYSVTDGNWYTLEELSDGISISHFSGRIYVCYGTPWTPQYEGYEPGQAVTDPNFYLRYDKMEITFNGSPYDAANLTSIDYWAIPMSLTSYNSGGTVVQQDSGLKGSTTSEQVYTELKALTTPPVSGLPGPGGTDGAPLPAVVPGDFKQYGKGPKPGTNFARVIGPSSYPSVYPTIGIPVMPYNLMEDYLGFLKETYGPGTSVGGVVPNLGDGVIAIIKGEFAGVGPNVPPSGPQSKQNYQYLATIDAGLNILLTQADLVVQGPVEKFVPVKDGTTMLFKKDDLLNPSGIYGGNAPYYFDGASTSTAPGNDVYGWISGDLFSGINIGAVGSQTKTDGGVVGSFFSQKWFTLDSSLFFEGMQKDKPYFNQWAATLAPLSEAYNFAYSDRFAHVLVNLNPANVAKLELTLEPTKLTYS</sequence>
<keyword evidence="3" id="KW-1185">Reference proteome</keyword>
<proteinExistence type="predicted"/>
<dbReference type="RefSeq" id="WP_068152639.1">
    <property type="nucleotide sequence ID" value="NZ_JBHSCR010000003.1"/>
</dbReference>
<evidence type="ECO:0000259" key="1">
    <source>
        <dbReference type="Pfam" id="PF16483"/>
    </source>
</evidence>
<dbReference type="InterPro" id="IPR037176">
    <property type="entry name" value="Osmotin/thaumatin-like_sf"/>
</dbReference>
<protein>
    <submittedName>
        <fullName evidence="2">Beta-1,3-glucanase family protein</fullName>
    </submittedName>
</protein>
<dbReference type="Gene3D" id="2.60.110.10">
    <property type="entry name" value="Thaumatin"/>
    <property type="match status" value="1"/>
</dbReference>
<evidence type="ECO:0000313" key="3">
    <source>
        <dbReference type="Proteomes" id="UP001595776"/>
    </source>
</evidence>
<reference evidence="3" key="1">
    <citation type="journal article" date="2019" name="Int. J. Syst. Evol. Microbiol.">
        <title>The Global Catalogue of Microorganisms (GCM) 10K type strain sequencing project: providing services to taxonomists for standard genome sequencing and annotation.</title>
        <authorList>
            <consortium name="The Broad Institute Genomics Platform"/>
            <consortium name="The Broad Institute Genome Sequencing Center for Infectious Disease"/>
            <person name="Wu L."/>
            <person name="Ma J."/>
        </authorList>
    </citation>
    <scope>NUCLEOTIDE SEQUENCE [LARGE SCALE GENOMIC DNA]</scope>
    <source>
        <strain evidence="3">CGMCC 1.15304</strain>
    </source>
</reference>
<dbReference type="Pfam" id="PF16483">
    <property type="entry name" value="Glyco_hydro_64"/>
    <property type="match status" value="1"/>
</dbReference>
<dbReference type="EMBL" id="JBHSCR010000003">
    <property type="protein sequence ID" value="MFC4347297.1"/>
    <property type="molecule type" value="Genomic_DNA"/>
</dbReference>
<evidence type="ECO:0000313" key="2">
    <source>
        <dbReference type="EMBL" id="MFC4347297.1"/>
    </source>
</evidence>